<evidence type="ECO:0000313" key="2">
    <source>
        <dbReference type="Proteomes" id="UP000285655"/>
    </source>
</evidence>
<organism evidence="1 2">
    <name type="scientific">candidate division WS5 bacterium</name>
    <dbReference type="NCBI Taxonomy" id="2093353"/>
    <lineage>
        <taxon>Bacteria</taxon>
        <taxon>candidate division WS5</taxon>
    </lineage>
</organism>
<evidence type="ECO:0000313" key="1">
    <source>
        <dbReference type="EMBL" id="RJO60156.1"/>
    </source>
</evidence>
<dbReference type="Proteomes" id="UP000285655">
    <property type="component" value="Unassembled WGS sequence"/>
</dbReference>
<comment type="caution">
    <text evidence="1">The sequence shown here is derived from an EMBL/GenBank/DDBJ whole genome shotgun (WGS) entry which is preliminary data.</text>
</comment>
<reference evidence="1 2" key="1">
    <citation type="journal article" date="2017" name="ISME J.">
        <title>Energy and carbon metabolisms in a deep terrestrial subsurface fluid microbial community.</title>
        <authorList>
            <person name="Momper L."/>
            <person name="Jungbluth S.P."/>
            <person name="Lee M.D."/>
            <person name="Amend J.P."/>
        </authorList>
    </citation>
    <scope>NUCLEOTIDE SEQUENCE [LARGE SCALE GENOMIC DNA]</scope>
    <source>
        <strain evidence="1">SURF_29</strain>
    </source>
</reference>
<dbReference type="PROSITE" id="PS51257">
    <property type="entry name" value="PROKAR_LIPOPROTEIN"/>
    <property type="match status" value="1"/>
</dbReference>
<dbReference type="EMBL" id="QZJW01000053">
    <property type="protein sequence ID" value="RJO60156.1"/>
    <property type="molecule type" value="Genomic_DNA"/>
</dbReference>
<gene>
    <name evidence="1" type="ORF">C4544_06060</name>
</gene>
<accession>A0A419DAK1</accession>
<name>A0A419DAK1_9BACT</name>
<sequence>MNLRRNIFMIFVLVIIISGCVSTKATMTTGQKRPPISPDEVKIYDSIEKVPGKYEEVALLTSKGDYRHTDYADMYNSMKEEAAKIGANGIILGNIEDPSTRDLIIDGIFGWPSQIRGKATAIYVFPTQEDEAVTDVK</sequence>
<protein>
    <submittedName>
        <fullName evidence="1">Uncharacterized protein</fullName>
    </submittedName>
</protein>
<proteinExistence type="predicted"/>
<dbReference type="AlphaFoldDB" id="A0A419DAK1"/>